<organism evidence="2 3">
    <name type="scientific">Poriferisphaera corsica</name>
    <dbReference type="NCBI Taxonomy" id="2528020"/>
    <lineage>
        <taxon>Bacteria</taxon>
        <taxon>Pseudomonadati</taxon>
        <taxon>Planctomycetota</taxon>
        <taxon>Phycisphaerae</taxon>
        <taxon>Phycisphaerales</taxon>
        <taxon>Phycisphaeraceae</taxon>
        <taxon>Poriferisphaera</taxon>
    </lineage>
</organism>
<dbReference type="EMBL" id="CP036425">
    <property type="protein sequence ID" value="QDU34587.1"/>
    <property type="molecule type" value="Genomic_DNA"/>
</dbReference>
<evidence type="ECO:0000256" key="1">
    <source>
        <dbReference type="SAM" id="Phobius"/>
    </source>
</evidence>
<keyword evidence="1" id="KW-0812">Transmembrane</keyword>
<feature type="transmembrane region" description="Helical" evidence="1">
    <location>
        <begin position="232"/>
        <end position="254"/>
    </location>
</feature>
<evidence type="ECO:0000313" key="3">
    <source>
        <dbReference type="Proteomes" id="UP000317369"/>
    </source>
</evidence>
<dbReference type="KEGG" id="pcor:KS4_26580"/>
<name>A0A517YWK8_9BACT</name>
<gene>
    <name evidence="2" type="ORF">KS4_26580</name>
</gene>
<feature type="transmembrane region" description="Helical" evidence="1">
    <location>
        <begin position="163"/>
        <end position="184"/>
    </location>
</feature>
<feature type="transmembrane region" description="Helical" evidence="1">
    <location>
        <begin position="12"/>
        <end position="31"/>
    </location>
</feature>
<feature type="transmembrane region" description="Helical" evidence="1">
    <location>
        <begin position="80"/>
        <end position="101"/>
    </location>
</feature>
<keyword evidence="1" id="KW-0472">Membrane</keyword>
<feature type="transmembrane region" description="Helical" evidence="1">
    <location>
        <begin position="38"/>
        <end position="60"/>
    </location>
</feature>
<sequence length="268" mass="28844">MIPVNDSPGFTFFSATVGPLSAIFLLTLFLLPSLGLSLFISATNNYLTAILIPTIALLFLTSHLGSPIGFFQRAILPDQYAALIIECLIWGTFLFINLYLIQLSSSSLRAFLPKSLSPPTADEASESPPLFANLNTNTLIALPITALIGTTMTYLTIQSTDTAQSICSLILAFAIASFIARLVFPTANPAILLFAPLLTAISAYTFIWLSPAQYPSSDTILKLIYTDQYPPIAYPLPIFYASAGTLGIIIGISISNGLENITYQQATT</sequence>
<dbReference type="AlphaFoldDB" id="A0A517YWK8"/>
<proteinExistence type="predicted"/>
<reference evidence="2 3" key="1">
    <citation type="submission" date="2019-02" db="EMBL/GenBank/DDBJ databases">
        <title>Deep-cultivation of Planctomycetes and their phenomic and genomic characterization uncovers novel biology.</title>
        <authorList>
            <person name="Wiegand S."/>
            <person name="Jogler M."/>
            <person name="Boedeker C."/>
            <person name="Pinto D."/>
            <person name="Vollmers J."/>
            <person name="Rivas-Marin E."/>
            <person name="Kohn T."/>
            <person name="Peeters S.H."/>
            <person name="Heuer A."/>
            <person name="Rast P."/>
            <person name="Oberbeckmann S."/>
            <person name="Bunk B."/>
            <person name="Jeske O."/>
            <person name="Meyerdierks A."/>
            <person name="Storesund J.E."/>
            <person name="Kallscheuer N."/>
            <person name="Luecker S."/>
            <person name="Lage O.M."/>
            <person name="Pohl T."/>
            <person name="Merkel B.J."/>
            <person name="Hornburger P."/>
            <person name="Mueller R.-W."/>
            <person name="Bruemmer F."/>
            <person name="Labrenz M."/>
            <person name="Spormann A.M."/>
            <person name="Op den Camp H."/>
            <person name="Overmann J."/>
            <person name="Amann R."/>
            <person name="Jetten M.S.M."/>
            <person name="Mascher T."/>
            <person name="Medema M.H."/>
            <person name="Devos D.P."/>
            <person name="Kaster A.-K."/>
            <person name="Ovreas L."/>
            <person name="Rohde M."/>
            <person name="Galperin M.Y."/>
            <person name="Jogler C."/>
        </authorList>
    </citation>
    <scope>NUCLEOTIDE SEQUENCE [LARGE SCALE GENOMIC DNA]</scope>
    <source>
        <strain evidence="2 3">KS4</strain>
    </source>
</reference>
<keyword evidence="1" id="KW-1133">Transmembrane helix</keyword>
<dbReference type="RefSeq" id="WP_145078631.1">
    <property type="nucleotide sequence ID" value="NZ_CP036425.1"/>
</dbReference>
<protein>
    <submittedName>
        <fullName evidence="2">Uncharacterized protein</fullName>
    </submittedName>
</protein>
<accession>A0A517YWK8</accession>
<keyword evidence="3" id="KW-1185">Reference proteome</keyword>
<evidence type="ECO:0000313" key="2">
    <source>
        <dbReference type="EMBL" id="QDU34587.1"/>
    </source>
</evidence>
<feature type="transmembrane region" description="Helical" evidence="1">
    <location>
        <begin position="191"/>
        <end position="212"/>
    </location>
</feature>
<feature type="transmembrane region" description="Helical" evidence="1">
    <location>
        <begin position="139"/>
        <end position="157"/>
    </location>
</feature>
<dbReference type="Proteomes" id="UP000317369">
    <property type="component" value="Chromosome"/>
</dbReference>